<dbReference type="InParanoid" id="A0A0Q9WTG4"/>
<sequence>MNSINNNSNNSNCNAPSLSIKRLLLLSGNNLCTSSSPSLKPQSHQFYGLRSSSQLVQHARGKRSRVEGGIDDNIHSFDQTAEDVNNKHEATTTFIMPQWPFLLLNLRLLPFPTQRLQLQQPQPQPQRRPVDRIFGLVAATAAAAVQKSAHNLAKPVEQQQVDVDVVAADMNLDLDMDVDADTDAALSSFIMGNV</sequence>
<gene>
    <name evidence="1" type="primary">Dvir\GJ26925</name>
    <name evidence="1" type="ORF">Dvir_GJ26925</name>
</gene>
<accession>A0A0Q9WTG4</accession>
<protein>
    <submittedName>
        <fullName evidence="1">Uncharacterized protein</fullName>
    </submittedName>
</protein>
<name>A0A0Q9WTG4_DROVI</name>
<dbReference type="AlphaFoldDB" id="A0A0Q9WTG4"/>
<reference evidence="1 2" key="1">
    <citation type="journal article" date="2007" name="Nature">
        <title>Evolution of genes and genomes on the Drosophila phylogeny.</title>
        <authorList>
            <consortium name="Drosophila 12 Genomes Consortium"/>
            <person name="Clark A.G."/>
            <person name="Eisen M.B."/>
            <person name="Smith D.R."/>
            <person name="Bergman C.M."/>
            <person name="Oliver B."/>
            <person name="Markow T.A."/>
            <person name="Kaufman T.C."/>
            <person name="Kellis M."/>
            <person name="Gelbart W."/>
            <person name="Iyer V.N."/>
            <person name="Pollard D.A."/>
            <person name="Sackton T.B."/>
            <person name="Larracuente A.M."/>
            <person name="Singh N.D."/>
            <person name="Abad J.P."/>
            <person name="Abt D.N."/>
            <person name="Adryan B."/>
            <person name="Aguade M."/>
            <person name="Akashi H."/>
            <person name="Anderson W.W."/>
            <person name="Aquadro C.F."/>
            <person name="Ardell D.H."/>
            <person name="Arguello R."/>
            <person name="Artieri C.G."/>
            <person name="Barbash D.A."/>
            <person name="Barker D."/>
            <person name="Barsanti P."/>
            <person name="Batterham P."/>
            <person name="Batzoglou S."/>
            <person name="Begun D."/>
            <person name="Bhutkar A."/>
            <person name="Blanco E."/>
            <person name="Bosak S.A."/>
            <person name="Bradley R.K."/>
            <person name="Brand A.D."/>
            <person name="Brent M.R."/>
            <person name="Brooks A.N."/>
            <person name="Brown R.H."/>
            <person name="Butlin R.K."/>
            <person name="Caggese C."/>
            <person name="Calvi B.R."/>
            <person name="Bernardo de Carvalho A."/>
            <person name="Caspi A."/>
            <person name="Castrezana S."/>
            <person name="Celniker S.E."/>
            <person name="Chang J.L."/>
            <person name="Chapple C."/>
            <person name="Chatterji S."/>
            <person name="Chinwalla A."/>
            <person name="Civetta A."/>
            <person name="Clifton S.W."/>
            <person name="Comeron J.M."/>
            <person name="Costello J.C."/>
            <person name="Coyne J.A."/>
            <person name="Daub J."/>
            <person name="David R.G."/>
            <person name="Delcher A.L."/>
            <person name="Delehaunty K."/>
            <person name="Do C.B."/>
            <person name="Ebling H."/>
            <person name="Edwards K."/>
            <person name="Eickbush T."/>
            <person name="Evans J.D."/>
            <person name="Filipski A."/>
            <person name="Findeiss S."/>
            <person name="Freyhult E."/>
            <person name="Fulton L."/>
            <person name="Fulton R."/>
            <person name="Garcia A.C."/>
            <person name="Gardiner A."/>
            <person name="Garfield D.A."/>
            <person name="Garvin B.E."/>
            <person name="Gibson G."/>
            <person name="Gilbert D."/>
            <person name="Gnerre S."/>
            <person name="Godfrey J."/>
            <person name="Good R."/>
            <person name="Gotea V."/>
            <person name="Gravely B."/>
            <person name="Greenberg A.J."/>
            <person name="Griffiths-Jones S."/>
            <person name="Gross S."/>
            <person name="Guigo R."/>
            <person name="Gustafson E.A."/>
            <person name="Haerty W."/>
            <person name="Hahn M.W."/>
            <person name="Halligan D.L."/>
            <person name="Halpern A.L."/>
            <person name="Halter G.M."/>
            <person name="Han M.V."/>
            <person name="Heger A."/>
            <person name="Hillier L."/>
            <person name="Hinrichs A.S."/>
            <person name="Holmes I."/>
            <person name="Hoskins R.A."/>
            <person name="Hubisz M.J."/>
            <person name="Hultmark D."/>
            <person name="Huntley M.A."/>
            <person name="Jaffe D.B."/>
            <person name="Jagadeeshan S."/>
            <person name="Jeck W.R."/>
            <person name="Johnson J."/>
            <person name="Jones C.D."/>
            <person name="Jordan W.C."/>
            <person name="Karpen G.H."/>
            <person name="Kataoka E."/>
            <person name="Keightley P.D."/>
            <person name="Kheradpour P."/>
            <person name="Kirkness E.F."/>
            <person name="Koerich L.B."/>
            <person name="Kristiansen K."/>
            <person name="Kudrna D."/>
            <person name="Kulathinal R.J."/>
            <person name="Kumar S."/>
            <person name="Kwok R."/>
            <person name="Lander E."/>
            <person name="Langley C.H."/>
            <person name="Lapoint R."/>
            <person name="Lazzaro B.P."/>
            <person name="Lee S.J."/>
            <person name="Levesque L."/>
            <person name="Li R."/>
            <person name="Lin C.F."/>
            <person name="Lin M.F."/>
            <person name="Lindblad-Toh K."/>
            <person name="Llopart A."/>
            <person name="Long M."/>
            <person name="Low L."/>
            <person name="Lozovsky E."/>
            <person name="Lu J."/>
            <person name="Luo M."/>
            <person name="Machado C.A."/>
            <person name="Makalowski W."/>
            <person name="Marzo M."/>
            <person name="Matsuda M."/>
            <person name="Matzkin L."/>
            <person name="McAllister B."/>
            <person name="McBride C.S."/>
            <person name="McKernan B."/>
            <person name="McKernan K."/>
            <person name="Mendez-Lago M."/>
            <person name="Minx P."/>
            <person name="Mollenhauer M.U."/>
            <person name="Montooth K."/>
            <person name="Mount S.M."/>
            <person name="Mu X."/>
            <person name="Myers E."/>
            <person name="Negre B."/>
            <person name="Newfeld S."/>
            <person name="Nielsen R."/>
            <person name="Noor M.A."/>
            <person name="O'Grady P."/>
            <person name="Pachter L."/>
            <person name="Papaceit M."/>
            <person name="Parisi M.J."/>
            <person name="Parisi M."/>
            <person name="Parts L."/>
            <person name="Pedersen J.S."/>
            <person name="Pesole G."/>
            <person name="Phillippy A.M."/>
            <person name="Ponting C.P."/>
            <person name="Pop M."/>
            <person name="Porcelli D."/>
            <person name="Powell J.R."/>
            <person name="Prohaska S."/>
            <person name="Pruitt K."/>
            <person name="Puig M."/>
            <person name="Quesneville H."/>
            <person name="Ram K.R."/>
            <person name="Rand D."/>
            <person name="Rasmussen M.D."/>
            <person name="Reed L.K."/>
            <person name="Reenan R."/>
            <person name="Reily A."/>
            <person name="Remington K.A."/>
            <person name="Rieger T.T."/>
            <person name="Ritchie M.G."/>
            <person name="Robin C."/>
            <person name="Rogers Y.H."/>
            <person name="Rohde C."/>
            <person name="Rozas J."/>
            <person name="Rubenfield M.J."/>
            <person name="Ruiz A."/>
            <person name="Russo S."/>
            <person name="Salzberg S.L."/>
            <person name="Sanchez-Gracia A."/>
            <person name="Saranga D.J."/>
            <person name="Sato H."/>
            <person name="Schaeffer S.W."/>
            <person name="Schatz M.C."/>
            <person name="Schlenke T."/>
            <person name="Schwartz R."/>
            <person name="Segarra C."/>
            <person name="Singh R.S."/>
            <person name="Sirot L."/>
            <person name="Sirota M."/>
            <person name="Sisneros N.B."/>
            <person name="Smith C.D."/>
            <person name="Smith T.F."/>
            <person name="Spieth J."/>
            <person name="Stage D.E."/>
            <person name="Stark A."/>
            <person name="Stephan W."/>
            <person name="Strausberg R.L."/>
            <person name="Strempel S."/>
            <person name="Sturgill D."/>
            <person name="Sutton G."/>
            <person name="Sutton G.G."/>
            <person name="Tao W."/>
            <person name="Teichmann S."/>
            <person name="Tobari Y.N."/>
            <person name="Tomimura Y."/>
            <person name="Tsolas J.M."/>
            <person name="Valente V.L."/>
            <person name="Venter E."/>
            <person name="Venter J.C."/>
            <person name="Vicario S."/>
            <person name="Vieira F.G."/>
            <person name="Vilella A.J."/>
            <person name="Villasante A."/>
            <person name="Walenz B."/>
            <person name="Wang J."/>
            <person name="Wasserman M."/>
            <person name="Watts T."/>
            <person name="Wilson D."/>
            <person name="Wilson R.K."/>
            <person name="Wing R.A."/>
            <person name="Wolfner M.F."/>
            <person name="Wong A."/>
            <person name="Wong G.K."/>
            <person name="Wu C.I."/>
            <person name="Wu G."/>
            <person name="Yamamoto D."/>
            <person name="Yang H.P."/>
            <person name="Yang S.P."/>
            <person name="Yorke J.A."/>
            <person name="Yoshida K."/>
            <person name="Zdobnov E."/>
            <person name="Zhang P."/>
            <person name="Zhang Y."/>
            <person name="Zimin A.V."/>
            <person name="Baldwin J."/>
            <person name="Abdouelleil A."/>
            <person name="Abdulkadir J."/>
            <person name="Abebe A."/>
            <person name="Abera B."/>
            <person name="Abreu J."/>
            <person name="Acer S.C."/>
            <person name="Aftuck L."/>
            <person name="Alexander A."/>
            <person name="An P."/>
            <person name="Anderson E."/>
            <person name="Anderson S."/>
            <person name="Arachi H."/>
            <person name="Azer M."/>
            <person name="Bachantsang P."/>
            <person name="Barry A."/>
            <person name="Bayul T."/>
            <person name="Berlin A."/>
            <person name="Bessette D."/>
            <person name="Bloom T."/>
            <person name="Blye J."/>
            <person name="Boguslavskiy L."/>
            <person name="Bonnet C."/>
            <person name="Boukhgalter B."/>
            <person name="Bourzgui I."/>
            <person name="Brown A."/>
            <person name="Cahill P."/>
            <person name="Channer S."/>
            <person name="Cheshatsang Y."/>
            <person name="Chuda L."/>
            <person name="Citroen M."/>
            <person name="Collymore A."/>
            <person name="Cooke P."/>
            <person name="Costello M."/>
            <person name="D'Aco K."/>
            <person name="Daza R."/>
            <person name="De Haan G."/>
            <person name="DeGray S."/>
            <person name="DeMaso C."/>
            <person name="Dhargay N."/>
            <person name="Dooley K."/>
            <person name="Dooley E."/>
            <person name="Doricent M."/>
            <person name="Dorje P."/>
            <person name="Dorjee K."/>
            <person name="Dupes A."/>
            <person name="Elong R."/>
            <person name="Falk J."/>
            <person name="Farina A."/>
            <person name="Faro S."/>
            <person name="Ferguson D."/>
            <person name="Fisher S."/>
            <person name="Foley C.D."/>
            <person name="Franke A."/>
            <person name="Friedrich D."/>
            <person name="Gadbois L."/>
            <person name="Gearin G."/>
            <person name="Gearin C.R."/>
            <person name="Giannoukos G."/>
            <person name="Goode T."/>
            <person name="Graham J."/>
            <person name="Grandbois E."/>
            <person name="Grewal S."/>
            <person name="Gyaltsen K."/>
            <person name="Hafez N."/>
            <person name="Hagos B."/>
            <person name="Hall J."/>
            <person name="Henson C."/>
            <person name="Hollinger A."/>
            <person name="Honan T."/>
            <person name="Huard M.D."/>
            <person name="Hughes L."/>
            <person name="Hurhula B."/>
            <person name="Husby M.E."/>
            <person name="Kamat A."/>
            <person name="Kanga B."/>
            <person name="Kashin S."/>
            <person name="Khazanovich D."/>
            <person name="Kisner P."/>
            <person name="Lance K."/>
            <person name="Lara M."/>
            <person name="Lee W."/>
            <person name="Lennon N."/>
            <person name="Letendre F."/>
            <person name="LeVine R."/>
            <person name="Lipovsky A."/>
            <person name="Liu X."/>
            <person name="Liu J."/>
            <person name="Liu S."/>
            <person name="Lokyitsang T."/>
            <person name="Lokyitsang Y."/>
            <person name="Lubonja R."/>
            <person name="Lui A."/>
            <person name="MacDonald P."/>
            <person name="Magnisalis V."/>
            <person name="Maru K."/>
            <person name="Matthews C."/>
            <person name="McCusker W."/>
            <person name="McDonough S."/>
            <person name="Mehta T."/>
            <person name="Meldrim J."/>
            <person name="Meneus L."/>
            <person name="Mihai O."/>
            <person name="Mihalev A."/>
            <person name="Mihova T."/>
            <person name="Mittelman R."/>
            <person name="Mlenga V."/>
            <person name="Montmayeur A."/>
            <person name="Mulrain L."/>
            <person name="Navidi A."/>
            <person name="Naylor J."/>
            <person name="Negash T."/>
            <person name="Nguyen T."/>
            <person name="Nguyen N."/>
            <person name="Nicol R."/>
            <person name="Norbu C."/>
            <person name="Norbu N."/>
            <person name="Novod N."/>
            <person name="O'Neill B."/>
            <person name="Osman S."/>
            <person name="Markiewicz E."/>
            <person name="Oyono O.L."/>
            <person name="Patti C."/>
            <person name="Phunkhang P."/>
            <person name="Pierre F."/>
            <person name="Priest M."/>
            <person name="Raghuraman S."/>
            <person name="Rege F."/>
            <person name="Reyes R."/>
            <person name="Rise C."/>
            <person name="Rogov P."/>
            <person name="Ross K."/>
            <person name="Ryan E."/>
            <person name="Settipalli S."/>
            <person name="Shea T."/>
            <person name="Sherpa N."/>
            <person name="Shi L."/>
            <person name="Shih D."/>
            <person name="Sparrow T."/>
            <person name="Spaulding J."/>
            <person name="Stalker J."/>
            <person name="Stange-Thomann N."/>
            <person name="Stavropoulos S."/>
            <person name="Stone C."/>
            <person name="Strader C."/>
            <person name="Tesfaye S."/>
            <person name="Thomson T."/>
            <person name="Thoulutsang Y."/>
            <person name="Thoulutsang D."/>
            <person name="Topham K."/>
            <person name="Topping I."/>
            <person name="Tsamla T."/>
            <person name="Vassiliev H."/>
            <person name="Vo A."/>
            <person name="Wangchuk T."/>
            <person name="Wangdi T."/>
            <person name="Weiand M."/>
            <person name="Wilkinson J."/>
            <person name="Wilson A."/>
            <person name="Yadav S."/>
            <person name="Young G."/>
            <person name="Yu Q."/>
            <person name="Zembek L."/>
            <person name="Zhong D."/>
            <person name="Zimmer A."/>
            <person name="Zwirko Z."/>
            <person name="Jaffe D.B."/>
            <person name="Alvarez P."/>
            <person name="Brockman W."/>
            <person name="Butler J."/>
            <person name="Chin C."/>
            <person name="Gnerre S."/>
            <person name="Grabherr M."/>
            <person name="Kleber M."/>
            <person name="Mauceli E."/>
            <person name="MacCallum I."/>
        </authorList>
    </citation>
    <scope>NUCLEOTIDE SEQUENCE [LARGE SCALE GENOMIC DNA]</scope>
    <source>
        <strain evidence="2">Tucson 15010-1051.87</strain>
    </source>
</reference>
<keyword evidence="2" id="KW-1185">Reference proteome</keyword>
<organism evidence="1 2">
    <name type="scientific">Drosophila virilis</name>
    <name type="common">Fruit fly</name>
    <dbReference type="NCBI Taxonomy" id="7244"/>
    <lineage>
        <taxon>Eukaryota</taxon>
        <taxon>Metazoa</taxon>
        <taxon>Ecdysozoa</taxon>
        <taxon>Arthropoda</taxon>
        <taxon>Hexapoda</taxon>
        <taxon>Insecta</taxon>
        <taxon>Pterygota</taxon>
        <taxon>Neoptera</taxon>
        <taxon>Endopterygota</taxon>
        <taxon>Diptera</taxon>
        <taxon>Brachycera</taxon>
        <taxon>Muscomorpha</taxon>
        <taxon>Ephydroidea</taxon>
        <taxon>Drosophilidae</taxon>
        <taxon>Drosophila</taxon>
    </lineage>
</organism>
<evidence type="ECO:0000313" key="2">
    <source>
        <dbReference type="Proteomes" id="UP000008792"/>
    </source>
</evidence>
<proteinExistence type="predicted"/>
<evidence type="ECO:0000313" key="1">
    <source>
        <dbReference type="EMBL" id="KRF84148.1"/>
    </source>
</evidence>
<dbReference type="Proteomes" id="UP000008792">
    <property type="component" value="Unassembled WGS sequence"/>
</dbReference>
<dbReference type="EMBL" id="CH940647">
    <property type="protein sequence ID" value="KRF84148.1"/>
    <property type="molecule type" value="Genomic_DNA"/>
</dbReference>